<feature type="domain" description="Major capsid protein C-terminal" evidence="1">
    <location>
        <begin position="326"/>
        <end position="537"/>
    </location>
</feature>
<proteinExistence type="predicted"/>
<feature type="domain" description="Major capsid protein N-terminal" evidence="2">
    <location>
        <begin position="26"/>
        <end position="242"/>
    </location>
</feature>
<dbReference type="InterPro" id="IPR038519">
    <property type="entry name" value="MCP_C_sf"/>
</dbReference>
<evidence type="ECO:0000313" key="3">
    <source>
        <dbReference type="EMBL" id="QHT24332.1"/>
    </source>
</evidence>
<evidence type="ECO:0008006" key="4">
    <source>
        <dbReference type="Google" id="ProtNLM"/>
    </source>
</evidence>
<evidence type="ECO:0000259" key="1">
    <source>
        <dbReference type="Pfam" id="PF04451"/>
    </source>
</evidence>
<name>A0A6C0E6J3_9ZZZZ</name>
<dbReference type="SUPFAM" id="SSF49749">
    <property type="entry name" value="Group II dsDNA viruses VP"/>
    <property type="match status" value="2"/>
</dbReference>
<evidence type="ECO:0000259" key="2">
    <source>
        <dbReference type="Pfam" id="PF16903"/>
    </source>
</evidence>
<dbReference type="InterPro" id="IPR031654">
    <property type="entry name" value="Capsid_N"/>
</dbReference>
<organism evidence="3">
    <name type="scientific">viral metagenome</name>
    <dbReference type="NCBI Taxonomy" id="1070528"/>
    <lineage>
        <taxon>unclassified sequences</taxon>
        <taxon>metagenomes</taxon>
        <taxon>organismal metagenomes</taxon>
    </lineage>
</organism>
<reference evidence="3" key="1">
    <citation type="journal article" date="2020" name="Nature">
        <title>Giant virus diversity and host interactions through global metagenomics.</title>
        <authorList>
            <person name="Schulz F."/>
            <person name="Roux S."/>
            <person name="Paez-Espino D."/>
            <person name="Jungbluth S."/>
            <person name="Walsh D.A."/>
            <person name="Denef V.J."/>
            <person name="McMahon K.D."/>
            <person name="Konstantinidis K.T."/>
            <person name="Eloe-Fadrosh E.A."/>
            <person name="Kyrpides N.C."/>
            <person name="Woyke T."/>
        </authorList>
    </citation>
    <scope>NUCLEOTIDE SEQUENCE</scope>
    <source>
        <strain evidence="3">GVMAG-M-3300023179-138</strain>
    </source>
</reference>
<dbReference type="Pfam" id="PF04451">
    <property type="entry name" value="Capsid_NCLDV"/>
    <property type="match status" value="1"/>
</dbReference>
<dbReference type="InterPro" id="IPR007542">
    <property type="entry name" value="MCP_C"/>
</dbReference>
<dbReference type="Gene3D" id="2.70.9.10">
    <property type="entry name" value="Adenovirus Type 2 Hexon, domain 4"/>
    <property type="match status" value="1"/>
</dbReference>
<sequence>MPGGGQIGIVAFGNQNLLFNGNPEFTYYYKVYRRYTHFSQESINITLDGPDQLLMDSPILVRAKIPRYADMLTDLMLVLQLPDMYSKIGYDDQVPSFRWIHMLGAFMIQNLSIYVGGSQVQSFPGEWIAARATADMKTDQYLKWRSLVGDASELNEPEWGVRGKSPNYPYTKGEYPHNLPKPAANTPTAPSVYGRTLRVPLPFWFSETWGAALPLVALQMHEVEVQIQLRPLREIYRLLDPIFNTEPVRTNRRLLNNPAYPTTNDESLPGPPYDNLTLQANYQSWNDVSGSPRWFYTQAGDPVPRQDGFIMNAHLEGNYVYLTEKEQVAFVGRELTYLVHQVQTFTFPSITGLTRLDLDVHGLISRLVFFGRRTDAIESRNDYINLSNWKYLNQAPYWPMPAGSPIPNSGLLVSYAQRDILRAARLLLAGNELQELRDATYFEVQTAFKNTEGLGAAGLHTGSLRPNDVMGPMYQMTFGLNASDHGQPSGTLNTSRIREVQLEIQPWDLDPYSPFAYDFTVYCETLNTLKLMNGMAGLGFAI</sequence>
<accession>A0A6C0E6J3</accession>
<dbReference type="Gene3D" id="2.70.9.20">
    <property type="entry name" value="Major capsid protein Vp54"/>
    <property type="match status" value="1"/>
</dbReference>
<protein>
    <recommendedName>
        <fullName evidence="4">Major capsid protein N-terminal domain-containing protein</fullName>
    </recommendedName>
</protein>
<dbReference type="InterPro" id="IPR016112">
    <property type="entry name" value="VP_dsDNA_II"/>
</dbReference>
<dbReference type="EMBL" id="MN739743">
    <property type="protein sequence ID" value="QHT24332.1"/>
    <property type="molecule type" value="Genomic_DNA"/>
</dbReference>
<dbReference type="Pfam" id="PF16903">
    <property type="entry name" value="Capsid_N"/>
    <property type="match status" value="1"/>
</dbReference>
<dbReference type="GO" id="GO:0005198">
    <property type="term" value="F:structural molecule activity"/>
    <property type="evidence" value="ECO:0007669"/>
    <property type="project" value="InterPro"/>
</dbReference>
<dbReference type="AlphaFoldDB" id="A0A6C0E6J3"/>